<proteinExistence type="predicted"/>
<dbReference type="InParanoid" id="A0A409X6R8"/>
<feature type="non-terminal residue" evidence="2">
    <location>
        <position position="356"/>
    </location>
</feature>
<feature type="compositionally biased region" description="Low complexity" evidence="1">
    <location>
        <begin position="29"/>
        <end position="55"/>
    </location>
</feature>
<evidence type="ECO:0000313" key="2">
    <source>
        <dbReference type="EMBL" id="PPQ86456.1"/>
    </source>
</evidence>
<feature type="compositionally biased region" description="Low complexity" evidence="1">
    <location>
        <begin position="10"/>
        <end position="22"/>
    </location>
</feature>
<evidence type="ECO:0000313" key="3">
    <source>
        <dbReference type="Proteomes" id="UP000284842"/>
    </source>
</evidence>
<name>A0A409X6R8_9AGAR</name>
<accession>A0A409X6R8</accession>
<feature type="compositionally biased region" description="Low complexity" evidence="1">
    <location>
        <begin position="228"/>
        <end position="240"/>
    </location>
</feature>
<keyword evidence="3" id="KW-1185">Reference proteome</keyword>
<evidence type="ECO:0000256" key="1">
    <source>
        <dbReference type="SAM" id="MobiDB-lite"/>
    </source>
</evidence>
<feature type="region of interest" description="Disordered" evidence="1">
    <location>
        <begin position="214"/>
        <end position="241"/>
    </location>
</feature>
<dbReference type="AlphaFoldDB" id="A0A409X6R8"/>
<organism evidence="2 3">
    <name type="scientific">Panaeolus cyanescens</name>
    <dbReference type="NCBI Taxonomy" id="181874"/>
    <lineage>
        <taxon>Eukaryota</taxon>
        <taxon>Fungi</taxon>
        <taxon>Dikarya</taxon>
        <taxon>Basidiomycota</taxon>
        <taxon>Agaricomycotina</taxon>
        <taxon>Agaricomycetes</taxon>
        <taxon>Agaricomycetidae</taxon>
        <taxon>Agaricales</taxon>
        <taxon>Agaricineae</taxon>
        <taxon>Galeropsidaceae</taxon>
        <taxon>Panaeolus</taxon>
    </lineage>
</organism>
<feature type="region of interest" description="Disordered" evidence="1">
    <location>
        <begin position="1"/>
        <end position="56"/>
    </location>
</feature>
<protein>
    <submittedName>
        <fullName evidence="2">Uncharacterized protein</fullName>
    </submittedName>
</protein>
<comment type="caution">
    <text evidence="2">The sequence shown here is derived from an EMBL/GenBank/DDBJ whole genome shotgun (WGS) entry which is preliminary data.</text>
</comment>
<dbReference type="EMBL" id="NHTK01004487">
    <property type="protein sequence ID" value="PPQ86456.1"/>
    <property type="molecule type" value="Genomic_DNA"/>
</dbReference>
<dbReference type="Gene3D" id="2.60.120.260">
    <property type="entry name" value="Galactose-binding domain-like"/>
    <property type="match status" value="1"/>
</dbReference>
<reference evidence="2 3" key="1">
    <citation type="journal article" date="2018" name="Evol. Lett.">
        <title>Horizontal gene cluster transfer increased hallucinogenic mushroom diversity.</title>
        <authorList>
            <person name="Reynolds H.T."/>
            <person name="Vijayakumar V."/>
            <person name="Gluck-Thaler E."/>
            <person name="Korotkin H.B."/>
            <person name="Matheny P.B."/>
            <person name="Slot J.C."/>
        </authorList>
    </citation>
    <scope>NUCLEOTIDE SEQUENCE [LARGE SCALE GENOMIC DNA]</scope>
    <source>
        <strain evidence="2 3">2629</strain>
    </source>
</reference>
<dbReference type="OrthoDB" id="10036721at2759"/>
<gene>
    <name evidence="2" type="ORF">CVT24_010106</name>
</gene>
<sequence>MSAATLDTFTSAQSTQATSTTTRQLDTYSATSTTTSSSTNGNGTLNGTATGSANGSAQIQSPAVHYDTFQKNSHDLAMVFSQVPWMRFSIVAQPDIEQLAKNKTLKEFVHHVTSMTIATVSQQIHEDITKSVSEVIRHITRDVNERMVKVHAQILEEIISVTPQKTAMAYKHLGLPPYGQLLKDIGVKDCECPSVTTKPVVDKEPVVVAPGLPQEEKKPVVTGPEANPVTTSPETKKPVVTTPPAPAPPAVLKQSVVPAPTLASASWIWTPEFKTKPKPRVGTTRAFRRTIVTPSPVNALTISIAADDMYTLYVNGKLVGSGDFFPQPDRYTVKFEDTSRVVVAVLATQGDQEREI</sequence>
<dbReference type="Proteomes" id="UP000284842">
    <property type="component" value="Unassembled WGS sequence"/>
</dbReference>